<organism evidence="6 7">
    <name type="scientific">Bacteroides thetaiotaomicron dnLKV9</name>
    <dbReference type="NCBI Taxonomy" id="1235785"/>
    <lineage>
        <taxon>Bacteria</taxon>
        <taxon>Pseudomonadati</taxon>
        <taxon>Bacteroidota</taxon>
        <taxon>Bacteroidia</taxon>
        <taxon>Bacteroidales</taxon>
        <taxon>Bacteroidaceae</taxon>
        <taxon>Bacteroides</taxon>
    </lineage>
</organism>
<comment type="similarity">
    <text evidence="4">Belongs to the TonB-dependent receptor family.</text>
</comment>
<dbReference type="InterPro" id="IPR012910">
    <property type="entry name" value="Plug_dom"/>
</dbReference>
<dbReference type="FunFam" id="2.170.130.10:FF:000003">
    <property type="entry name" value="SusC/RagA family TonB-linked outer membrane protein"/>
    <property type="match status" value="1"/>
</dbReference>
<evidence type="ECO:0000313" key="6">
    <source>
        <dbReference type="EMBL" id="EOR99663.1"/>
    </source>
</evidence>
<dbReference type="InterPro" id="IPR011662">
    <property type="entry name" value="Secretin/TonB_short_N"/>
</dbReference>
<dbReference type="InterPro" id="IPR023997">
    <property type="entry name" value="TonB-dep_OMP_SusC/RagA_CS"/>
</dbReference>
<keyword evidence="2 4" id="KW-0472">Membrane</keyword>
<keyword evidence="1 4" id="KW-0813">Transport</keyword>
<evidence type="ECO:0000313" key="7">
    <source>
        <dbReference type="Proteomes" id="UP000014207"/>
    </source>
</evidence>
<dbReference type="PROSITE" id="PS52016">
    <property type="entry name" value="TONB_DEPENDENT_REC_3"/>
    <property type="match status" value="1"/>
</dbReference>
<proteinExistence type="inferred from homology"/>
<keyword evidence="4" id="KW-0812">Transmembrane</keyword>
<dbReference type="AlphaFoldDB" id="R9H718"/>
<dbReference type="InterPro" id="IPR039426">
    <property type="entry name" value="TonB-dep_rcpt-like"/>
</dbReference>
<dbReference type="Proteomes" id="UP000014207">
    <property type="component" value="Unassembled WGS sequence"/>
</dbReference>
<dbReference type="InterPro" id="IPR037066">
    <property type="entry name" value="Plug_dom_sf"/>
</dbReference>
<dbReference type="InterPro" id="IPR008969">
    <property type="entry name" value="CarboxyPept-like_regulatory"/>
</dbReference>
<evidence type="ECO:0000256" key="3">
    <source>
        <dbReference type="ARBA" id="ARBA00023237"/>
    </source>
</evidence>
<reference evidence="6 7" key="1">
    <citation type="submission" date="2013-04" db="EMBL/GenBank/DDBJ databases">
        <title>The Genome Sequence of Bacteroides thetaiotaomicron dnLKV9.</title>
        <authorList>
            <consortium name="The Broad Institute Genomics Platform"/>
            <consortium name="The Broad Institute Genome Sequencing Center for Infectious Disease"/>
            <person name="Earl A."/>
            <person name="Xavier R."/>
            <person name="Kuhn K."/>
            <person name="Stappenbeck T."/>
            <person name="Walker B."/>
            <person name="Young S."/>
            <person name="Zeng Q."/>
            <person name="Gargeya S."/>
            <person name="Fitzgerald M."/>
            <person name="Haas B."/>
            <person name="Abouelleil A."/>
            <person name="Allen A.W."/>
            <person name="Alvarado L."/>
            <person name="Arachchi H.M."/>
            <person name="Berlin A.M."/>
            <person name="Chapman S.B."/>
            <person name="Gainer-Dewar J."/>
            <person name="Goldberg J."/>
            <person name="Griggs A."/>
            <person name="Gujja S."/>
            <person name="Hansen M."/>
            <person name="Howarth C."/>
            <person name="Imamovic A."/>
            <person name="Ireland A."/>
            <person name="Larimer J."/>
            <person name="McCowan C."/>
            <person name="Murphy C."/>
            <person name="Pearson M."/>
            <person name="Poon T.W."/>
            <person name="Priest M."/>
            <person name="Roberts A."/>
            <person name="Saif S."/>
            <person name="Shea T."/>
            <person name="Sisk P."/>
            <person name="Sykes S."/>
            <person name="Wortman J."/>
            <person name="Nusbaum C."/>
            <person name="Birren B."/>
        </authorList>
    </citation>
    <scope>NUCLEOTIDE SEQUENCE [LARGE SCALE GENOMIC DNA]</scope>
    <source>
        <strain evidence="7">dnLKV9</strain>
    </source>
</reference>
<evidence type="ECO:0000256" key="2">
    <source>
        <dbReference type="ARBA" id="ARBA00023136"/>
    </source>
</evidence>
<dbReference type="Gene3D" id="2.170.130.10">
    <property type="entry name" value="TonB-dependent receptor, plug domain"/>
    <property type="match status" value="1"/>
</dbReference>
<dbReference type="NCBIfam" id="TIGR04056">
    <property type="entry name" value="OMP_RagA_SusC"/>
    <property type="match status" value="1"/>
</dbReference>
<keyword evidence="4" id="KW-1134">Transmembrane beta strand</keyword>
<evidence type="ECO:0000259" key="5">
    <source>
        <dbReference type="SMART" id="SM00965"/>
    </source>
</evidence>
<sequence>MKNNQINVGMITNLSKIILFTVFLCIPISISAYAQSKYVQDKKFTFEFYNTPIKSILQHIEKESEFVFLYYGGVLDNSKKVDIKVKDKRVDQVLDLLLKGLSVNYEINDRQIILKNVKESTPKAQQQGKRTVVGLVKDEHGEAIIGASVQVAGTDAGTITDVDGLYSITVPSGKATLKVSFIGYITQEVEVGNRSNITITLKESVKEIEEVVVTAYGTGQKKASMVGSVESVRPADLKVPVTSLSNAFAGRLAGVVAVQRTGQPGVDGSNFWIRGIATMSEVTDPLIVLDGVQISASDLNNLDPEIIESFSILKDATATAMYGSRGANGVMIVTTKSGYNIDRPIINFRIEGQLKQPTSVPKFVDGATYMELFNEAVANDGSGDVPYTADKIAGTRARRNPYVFPDVNWYNELFKNTSFTERVHFNIRGGGKRVNYFSSITVVHEDGMLKNRSKDFFSYNNNINIMRYNFQNNINASLSKSARLSLRLNVQLRDGIQPNMGMNSIFANTMDTSPVEFPVFFEPDGVTNYVKWGSTQRLVGNYLNPVAQATTNYNDYFESTVIASLEYEQKLNFITKGLRFKALASFKNWAKTNNARTSNWNKFMITDYTQNEDGSYDYNTSRIGEEVATTLGITSSNSGNRRVYLEAMIDYSRIFGKHDVSAMLLYNQDELVNNTPGNNVINSLPQRKQGIAARASYVYDQKYMLEANVGYNGSENFAKGHRFGLFPSIAVGYNISEERFFEPLRNTVSRLKLRSSYGLVGNDQIGGARFIYMSQINLGGKGYTTGLGQNYTQNGPTYNRYANEGITWEVGAKFNVGMDVQLFRSLNFTVEYFRENRKNIFQQQATIPNYLGTATTAVYGNLAKMKNQGIDLSLGYDKKLGKDFFVNFKGTFTYAHNEIVACDESPAFPFQSRVGVSMNVVKGYLSDGLFIDQAEADNYNQQLGQLVKAGDIKYKNISKIRGYDDEIINTDDWVWLGNPTVPEIVYGFGPSFKWRNLDFSFFFQGVAKTSLFISDFHPFGNSSLRNVLQWVADAHWSPDNQNSGAGYPRLSRNTNENNTKTSDYWMRDGAFLKLKNAEIGYTFKNMRLYVSGNNLLTFSKFDLWDPEQGGGSGLKYPTQRVFNIGFQMTFNNK</sequence>
<dbReference type="InterPro" id="IPR023996">
    <property type="entry name" value="TonB-dep_OMP_SusC/RagA"/>
</dbReference>
<name>R9H718_BACT4</name>
<feature type="domain" description="Secretin/TonB short N-terminal" evidence="5">
    <location>
        <begin position="66"/>
        <end position="117"/>
    </location>
</feature>
<dbReference type="EMBL" id="ASSM01000010">
    <property type="protein sequence ID" value="EOR99663.1"/>
    <property type="molecule type" value="Genomic_DNA"/>
</dbReference>
<accession>R9H718</accession>
<gene>
    <name evidence="6" type="ORF">C799_03545</name>
</gene>
<dbReference type="SUPFAM" id="SSF56935">
    <property type="entry name" value="Porins"/>
    <property type="match status" value="1"/>
</dbReference>
<dbReference type="GO" id="GO:0009279">
    <property type="term" value="C:cell outer membrane"/>
    <property type="evidence" value="ECO:0007669"/>
    <property type="project" value="UniProtKB-SubCell"/>
</dbReference>
<protein>
    <submittedName>
        <fullName evidence="6">SusC/RagA family TonB-linked outer membrane protein</fullName>
    </submittedName>
</protein>
<dbReference type="Pfam" id="PF07660">
    <property type="entry name" value="STN"/>
    <property type="match status" value="1"/>
</dbReference>
<dbReference type="Gene3D" id="2.60.40.1120">
    <property type="entry name" value="Carboxypeptidase-like, regulatory domain"/>
    <property type="match status" value="1"/>
</dbReference>
<dbReference type="Pfam" id="PF13715">
    <property type="entry name" value="CarbopepD_reg_2"/>
    <property type="match status" value="1"/>
</dbReference>
<dbReference type="SUPFAM" id="SSF49464">
    <property type="entry name" value="Carboxypeptidase regulatory domain-like"/>
    <property type="match status" value="1"/>
</dbReference>
<comment type="caution">
    <text evidence="6">The sequence shown here is derived from an EMBL/GenBank/DDBJ whole genome shotgun (WGS) entry which is preliminary data.</text>
</comment>
<keyword evidence="3 4" id="KW-0998">Cell outer membrane</keyword>
<dbReference type="NCBIfam" id="TIGR04057">
    <property type="entry name" value="SusC_RagA_signa"/>
    <property type="match status" value="1"/>
</dbReference>
<evidence type="ECO:0000256" key="4">
    <source>
        <dbReference type="PROSITE-ProRule" id="PRU01360"/>
    </source>
</evidence>
<dbReference type="HOGENOM" id="CLU_004317_1_0_10"/>
<dbReference type="PATRIC" id="fig|1235785.3.peg.3578"/>
<dbReference type="Pfam" id="PF07715">
    <property type="entry name" value="Plug"/>
    <property type="match status" value="1"/>
</dbReference>
<comment type="subcellular location">
    <subcellularLocation>
        <location evidence="4">Cell outer membrane</location>
        <topology evidence="4">Multi-pass membrane protein</topology>
    </subcellularLocation>
</comment>
<evidence type="ECO:0000256" key="1">
    <source>
        <dbReference type="ARBA" id="ARBA00022448"/>
    </source>
</evidence>
<dbReference type="SMART" id="SM00965">
    <property type="entry name" value="STN"/>
    <property type="match status" value="1"/>
</dbReference>
<dbReference type="FunFam" id="2.60.40.1120:FF:000003">
    <property type="entry name" value="Outer membrane protein Omp121"/>
    <property type="match status" value="1"/>
</dbReference>